<dbReference type="EMBL" id="JBHSNF010000001">
    <property type="protein sequence ID" value="MFC5525101.1"/>
    <property type="molecule type" value="Genomic_DNA"/>
</dbReference>
<name>A0ABW0QKH3_9GAMM</name>
<keyword evidence="3" id="KW-1185">Reference proteome</keyword>
<comment type="caution">
    <text evidence="2">The sequence shown here is derived from an EMBL/GenBank/DDBJ whole genome shotgun (WGS) entry which is preliminary data.</text>
</comment>
<dbReference type="RefSeq" id="WP_377317866.1">
    <property type="nucleotide sequence ID" value="NZ_JBHSNF010000001.1"/>
</dbReference>
<evidence type="ECO:0000256" key="1">
    <source>
        <dbReference type="SAM" id="SignalP"/>
    </source>
</evidence>
<protein>
    <submittedName>
        <fullName evidence="2">Uncharacterized protein</fullName>
    </submittedName>
</protein>
<dbReference type="Proteomes" id="UP001596114">
    <property type="component" value="Unassembled WGS sequence"/>
</dbReference>
<evidence type="ECO:0000313" key="2">
    <source>
        <dbReference type="EMBL" id="MFC5525101.1"/>
    </source>
</evidence>
<feature type="chain" id="PRO_5046635431" evidence="1">
    <location>
        <begin position="21"/>
        <end position="132"/>
    </location>
</feature>
<evidence type="ECO:0000313" key="3">
    <source>
        <dbReference type="Proteomes" id="UP001596114"/>
    </source>
</evidence>
<organism evidence="2 3">
    <name type="scientific">Rhodanobacter ginsengisoli</name>
    <dbReference type="NCBI Taxonomy" id="418646"/>
    <lineage>
        <taxon>Bacteria</taxon>
        <taxon>Pseudomonadati</taxon>
        <taxon>Pseudomonadota</taxon>
        <taxon>Gammaproteobacteria</taxon>
        <taxon>Lysobacterales</taxon>
        <taxon>Rhodanobacteraceae</taxon>
        <taxon>Rhodanobacter</taxon>
    </lineage>
</organism>
<keyword evidence="1" id="KW-0732">Signal</keyword>
<feature type="signal peptide" evidence="1">
    <location>
        <begin position="1"/>
        <end position="20"/>
    </location>
</feature>
<accession>A0ABW0QKH3</accession>
<dbReference type="PROSITE" id="PS51257">
    <property type="entry name" value="PROKAR_LIPOPROTEIN"/>
    <property type="match status" value="1"/>
</dbReference>
<sequence length="132" mass="14792">MKRLWLCAPLLLLVASLLQSCESMHRVGGFEVGSLSKVIDRDRPDHAICDSLTMTKADVATYFSLADEVDAAEFHDEAMIMPCRYQGSIRMSGHLYRWEIFAGGAGYLYDGGALNKRYLCRRKCLAALPELQ</sequence>
<reference evidence="3" key="1">
    <citation type="journal article" date="2019" name="Int. J. Syst. Evol. Microbiol.">
        <title>The Global Catalogue of Microorganisms (GCM) 10K type strain sequencing project: providing services to taxonomists for standard genome sequencing and annotation.</title>
        <authorList>
            <consortium name="The Broad Institute Genomics Platform"/>
            <consortium name="The Broad Institute Genome Sequencing Center for Infectious Disease"/>
            <person name="Wu L."/>
            <person name="Ma J."/>
        </authorList>
    </citation>
    <scope>NUCLEOTIDE SEQUENCE [LARGE SCALE GENOMIC DNA]</scope>
    <source>
        <strain evidence="3">CGMCC 1.16619</strain>
    </source>
</reference>
<gene>
    <name evidence="2" type="ORF">ACFPPA_05035</name>
</gene>
<proteinExistence type="predicted"/>